<sequence>MKALSSGGTIAPNDTILGESIPLMTSMSEKEIQAYFDKSKGKGAAASSSANAGAKVKSSVSKVEGMSTLVPQKRRRGERLTAAREDNADHSSKEAGEEEMVKLGGSSSGEGEEEKKHPPSLWDDDFPHGQHIRQNLNFPTDLESARYFGTRAKCRIMQGLSNQMAFLALSVEDDVKVIRKDANNKINDLNLANEALKQEVCQYQKEEENFVKALAKYEKEKGRWAKVEERLEREKKELMLARDDAVDKLTLVEVQEKSADEEIARLNGKLEDAKEEVAIQFVNGFNKAVAQMQLLYPNLDLGQLGVFKDIVDGKHENIDIEQPHRVPKIDRKCRPIFLYFHEANLKQPHRVSKISKRREDDLELPVPKINKRCNDCSMTKLCQLE</sequence>
<dbReference type="Proteomes" id="UP000257109">
    <property type="component" value="Unassembled WGS sequence"/>
</dbReference>
<name>A0A371HCE0_MUCPR</name>
<gene>
    <name evidence="3" type="ORF">CR513_16385</name>
</gene>
<dbReference type="OrthoDB" id="1436908at2759"/>
<dbReference type="EMBL" id="QJKJ01002998">
    <property type="protein sequence ID" value="RDY00440.1"/>
    <property type="molecule type" value="Genomic_DNA"/>
</dbReference>
<evidence type="ECO:0000256" key="1">
    <source>
        <dbReference type="SAM" id="Coils"/>
    </source>
</evidence>
<feature type="compositionally biased region" description="Basic and acidic residues" evidence="2">
    <location>
        <begin position="78"/>
        <end position="101"/>
    </location>
</feature>
<feature type="coiled-coil region" evidence="1">
    <location>
        <begin position="179"/>
        <end position="276"/>
    </location>
</feature>
<keyword evidence="4" id="KW-1185">Reference proteome</keyword>
<keyword evidence="1" id="KW-0175">Coiled coil</keyword>
<protein>
    <submittedName>
        <fullName evidence="3">Uncharacterized protein</fullName>
    </submittedName>
</protein>
<dbReference type="AlphaFoldDB" id="A0A371HCE0"/>
<feature type="compositionally biased region" description="Low complexity" evidence="2">
    <location>
        <begin position="42"/>
        <end position="63"/>
    </location>
</feature>
<evidence type="ECO:0000313" key="3">
    <source>
        <dbReference type="EMBL" id="RDY00440.1"/>
    </source>
</evidence>
<feature type="non-terminal residue" evidence="3">
    <location>
        <position position="1"/>
    </location>
</feature>
<feature type="region of interest" description="Disordered" evidence="2">
    <location>
        <begin position="38"/>
        <end position="121"/>
    </location>
</feature>
<reference evidence="3" key="1">
    <citation type="submission" date="2018-05" db="EMBL/GenBank/DDBJ databases">
        <title>Draft genome of Mucuna pruriens seed.</title>
        <authorList>
            <person name="Nnadi N.E."/>
            <person name="Vos R."/>
            <person name="Hasami M.H."/>
            <person name="Devisetty U.K."/>
            <person name="Aguiy J.C."/>
        </authorList>
    </citation>
    <scope>NUCLEOTIDE SEQUENCE [LARGE SCALE GENOMIC DNA]</scope>
    <source>
        <strain evidence="3">JCA_2017</strain>
    </source>
</reference>
<comment type="caution">
    <text evidence="3">The sequence shown here is derived from an EMBL/GenBank/DDBJ whole genome shotgun (WGS) entry which is preliminary data.</text>
</comment>
<evidence type="ECO:0000256" key="2">
    <source>
        <dbReference type="SAM" id="MobiDB-lite"/>
    </source>
</evidence>
<accession>A0A371HCE0</accession>
<proteinExistence type="predicted"/>
<organism evidence="3 4">
    <name type="scientific">Mucuna pruriens</name>
    <name type="common">Velvet bean</name>
    <name type="synonym">Dolichos pruriens</name>
    <dbReference type="NCBI Taxonomy" id="157652"/>
    <lineage>
        <taxon>Eukaryota</taxon>
        <taxon>Viridiplantae</taxon>
        <taxon>Streptophyta</taxon>
        <taxon>Embryophyta</taxon>
        <taxon>Tracheophyta</taxon>
        <taxon>Spermatophyta</taxon>
        <taxon>Magnoliopsida</taxon>
        <taxon>eudicotyledons</taxon>
        <taxon>Gunneridae</taxon>
        <taxon>Pentapetalae</taxon>
        <taxon>rosids</taxon>
        <taxon>fabids</taxon>
        <taxon>Fabales</taxon>
        <taxon>Fabaceae</taxon>
        <taxon>Papilionoideae</taxon>
        <taxon>50 kb inversion clade</taxon>
        <taxon>NPAAA clade</taxon>
        <taxon>indigoferoid/millettioid clade</taxon>
        <taxon>Phaseoleae</taxon>
        <taxon>Mucuna</taxon>
    </lineage>
</organism>
<evidence type="ECO:0000313" key="4">
    <source>
        <dbReference type="Proteomes" id="UP000257109"/>
    </source>
</evidence>